<gene>
    <name evidence="2" type="ORF">ANANG_G00030420</name>
</gene>
<organism evidence="2 3">
    <name type="scientific">Anguilla anguilla</name>
    <name type="common">European freshwater eel</name>
    <name type="synonym">Muraena anguilla</name>
    <dbReference type="NCBI Taxonomy" id="7936"/>
    <lineage>
        <taxon>Eukaryota</taxon>
        <taxon>Metazoa</taxon>
        <taxon>Chordata</taxon>
        <taxon>Craniata</taxon>
        <taxon>Vertebrata</taxon>
        <taxon>Euteleostomi</taxon>
        <taxon>Actinopterygii</taxon>
        <taxon>Neopterygii</taxon>
        <taxon>Teleostei</taxon>
        <taxon>Anguilliformes</taxon>
        <taxon>Anguillidae</taxon>
        <taxon>Anguilla</taxon>
    </lineage>
</organism>
<protein>
    <recommendedName>
        <fullName evidence="4">Secreted protein</fullName>
    </recommendedName>
</protein>
<accession>A0A9D3MU08</accession>
<feature type="non-terminal residue" evidence="2">
    <location>
        <position position="1"/>
    </location>
</feature>
<keyword evidence="1" id="KW-0732">Signal</keyword>
<feature type="chain" id="PRO_5039657669" description="Secreted protein" evidence="1">
    <location>
        <begin position="22"/>
        <end position="86"/>
    </location>
</feature>
<comment type="caution">
    <text evidence="2">The sequence shown here is derived from an EMBL/GenBank/DDBJ whole genome shotgun (WGS) entry which is preliminary data.</text>
</comment>
<reference evidence="2" key="1">
    <citation type="submission" date="2021-01" db="EMBL/GenBank/DDBJ databases">
        <title>A chromosome-scale assembly of European eel, Anguilla anguilla.</title>
        <authorList>
            <person name="Henkel C."/>
            <person name="Jong-Raadsen S.A."/>
            <person name="Dufour S."/>
            <person name="Weltzien F.-A."/>
            <person name="Palstra A.P."/>
            <person name="Pelster B."/>
            <person name="Spaink H.P."/>
            <person name="Van Den Thillart G.E."/>
            <person name="Jansen H."/>
            <person name="Zahm M."/>
            <person name="Klopp C."/>
            <person name="Cedric C."/>
            <person name="Louis A."/>
            <person name="Berthelot C."/>
            <person name="Parey E."/>
            <person name="Roest Crollius H."/>
            <person name="Montfort J."/>
            <person name="Robinson-Rechavi M."/>
            <person name="Bucao C."/>
            <person name="Bouchez O."/>
            <person name="Gislard M."/>
            <person name="Lluch J."/>
            <person name="Milhes M."/>
            <person name="Lampietro C."/>
            <person name="Lopez Roques C."/>
            <person name="Donnadieu C."/>
            <person name="Braasch I."/>
            <person name="Desvignes T."/>
            <person name="Postlethwait J."/>
            <person name="Bobe J."/>
            <person name="Guiguen Y."/>
            <person name="Dirks R."/>
        </authorList>
    </citation>
    <scope>NUCLEOTIDE SEQUENCE</scope>
    <source>
        <strain evidence="2">Tag_6206</strain>
        <tissue evidence="2">Liver</tissue>
    </source>
</reference>
<proteinExistence type="predicted"/>
<feature type="signal peptide" evidence="1">
    <location>
        <begin position="1"/>
        <end position="21"/>
    </location>
</feature>
<evidence type="ECO:0000313" key="3">
    <source>
        <dbReference type="Proteomes" id="UP001044222"/>
    </source>
</evidence>
<keyword evidence="3" id="KW-1185">Reference proteome</keyword>
<dbReference type="AlphaFoldDB" id="A0A9D3MU08"/>
<name>A0A9D3MU08_ANGAN</name>
<evidence type="ECO:0000313" key="2">
    <source>
        <dbReference type="EMBL" id="KAG5853807.1"/>
    </source>
</evidence>
<evidence type="ECO:0008006" key="4">
    <source>
        <dbReference type="Google" id="ProtNLM"/>
    </source>
</evidence>
<evidence type="ECO:0000256" key="1">
    <source>
        <dbReference type="SAM" id="SignalP"/>
    </source>
</evidence>
<dbReference type="EMBL" id="JAFIRN010000002">
    <property type="protein sequence ID" value="KAG5853807.1"/>
    <property type="molecule type" value="Genomic_DNA"/>
</dbReference>
<sequence length="86" mass="9637">GRCTQYWNFFFFLFILKLWQTFCPLDRGVQSCPGRSSCACLQTEKTEVYRSLSGCCIQTCRPLNGCNAANVKGGATQTVLVYPILI</sequence>
<dbReference type="Proteomes" id="UP001044222">
    <property type="component" value="Unassembled WGS sequence"/>
</dbReference>